<gene>
    <name evidence="1" type="ORF">DXM27_07375</name>
</gene>
<accession>A0AA88F1H5</accession>
<proteinExistence type="predicted"/>
<protein>
    <submittedName>
        <fullName evidence="1">DUF3768 domain-containing protein</fullName>
    </submittedName>
</protein>
<dbReference type="Proteomes" id="UP000473658">
    <property type="component" value="Unassembled WGS sequence"/>
</dbReference>
<organism evidence="1 2">
    <name type="scientific">Rhizobium rhizogenes</name>
    <name type="common">Agrobacterium rhizogenes</name>
    <dbReference type="NCBI Taxonomy" id="359"/>
    <lineage>
        <taxon>Bacteria</taxon>
        <taxon>Pseudomonadati</taxon>
        <taxon>Pseudomonadota</taxon>
        <taxon>Alphaproteobacteria</taxon>
        <taxon>Hyphomicrobiales</taxon>
        <taxon>Rhizobiaceae</taxon>
        <taxon>Rhizobium/Agrobacterium group</taxon>
        <taxon>Rhizobium</taxon>
    </lineage>
</organism>
<name>A0AA88F1H5_RHIRH</name>
<reference evidence="1 2" key="1">
    <citation type="submission" date="2018-08" db="EMBL/GenBank/DDBJ databases">
        <title>Crown Gall in kiwifruit.</title>
        <authorList>
            <person name="Visnovsky S.B."/>
            <person name="Pitman A.R."/>
        </authorList>
    </citation>
    <scope>NUCLEOTIDE SEQUENCE [LARGE SCALE GENOMIC DNA]</scope>
    <source>
        <strain evidence="1 2">SBV_302_78_2</strain>
    </source>
</reference>
<evidence type="ECO:0000313" key="2">
    <source>
        <dbReference type="Proteomes" id="UP000473658"/>
    </source>
</evidence>
<sequence>MGCALKQNISEDAAARAAAIRDKNDAFRESFSGGRVLLTPGVTNLSDEQRRAIIVAVQTFDDFSPHNDPYGEHDFGAVTLEDAVFFWKLDYYDLDLQFGSSDPADDDVTCRVLTVMRAEEY</sequence>
<dbReference type="InterPro" id="IPR022243">
    <property type="entry name" value="DUF3768"/>
</dbReference>
<evidence type="ECO:0000313" key="1">
    <source>
        <dbReference type="EMBL" id="KAA3503311.1"/>
    </source>
</evidence>
<dbReference type="RefSeq" id="WP_149898492.1">
    <property type="nucleotide sequence ID" value="NZ_QRFF01000002.1"/>
</dbReference>
<comment type="caution">
    <text evidence="1">The sequence shown here is derived from an EMBL/GenBank/DDBJ whole genome shotgun (WGS) entry which is preliminary data.</text>
</comment>
<dbReference type="AlphaFoldDB" id="A0AA88F1H5"/>
<dbReference type="Pfam" id="PF12599">
    <property type="entry name" value="DUF3768"/>
    <property type="match status" value="1"/>
</dbReference>
<dbReference type="EMBL" id="QRFF01000002">
    <property type="protein sequence ID" value="KAA3503311.1"/>
    <property type="molecule type" value="Genomic_DNA"/>
</dbReference>